<name>A0ACC1NKR8_9HYPO</name>
<accession>A0ACC1NKR8</accession>
<protein>
    <submittedName>
        <fullName evidence="1">Uncharacterized protein</fullName>
    </submittedName>
</protein>
<keyword evidence="2" id="KW-1185">Reference proteome</keyword>
<dbReference type="Proteomes" id="UP001143910">
    <property type="component" value="Unassembled WGS sequence"/>
</dbReference>
<gene>
    <name evidence="1" type="ORF">NQ176_g3109</name>
</gene>
<evidence type="ECO:0000313" key="2">
    <source>
        <dbReference type="Proteomes" id="UP001143910"/>
    </source>
</evidence>
<proteinExistence type="predicted"/>
<reference evidence="1" key="1">
    <citation type="submission" date="2022-08" db="EMBL/GenBank/DDBJ databases">
        <title>Genome Sequence of Lecanicillium fungicola.</title>
        <authorList>
            <person name="Buettner E."/>
        </authorList>
    </citation>
    <scope>NUCLEOTIDE SEQUENCE</scope>
    <source>
        <strain evidence="1">Babe33</strain>
    </source>
</reference>
<organism evidence="1 2">
    <name type="scientific">Zarea fungicola</name>
    <dbReference type="NCBI Taxonomy" id="93591"/>
    <lineage>
        <taxon>Eukaryota</taxon>
        <taxon>Fungi</taxon>
        <taxon>Dikarya</taxon>
        <taxon>Ascomycota</taxon>
        <taxon>Pezizomycotina</taxon>
        <taxon>Sordariomycetes</taxon>
        <taxon>Hypocreomycetidae</taxon>
        <taxon>Hypocreales</taxon>
        <taxon>Cordycipitaceae</taxon>
        <taxon>Zarea</taxon>
    </lineage>
</organism>
<dbReference type="EMBL" id="JANJQO010000262">
    <property type="protein sequence ID" value="KAJ2979663.1"/>
    <property type="molecule type" value="Genomic_DNA"/>
</dbReference>
<sequence>MAIFQKLAQLAVLLPFAAMPAAADHGQAMKIQYYWDGNCKNYAGEQMLGYADNHGPSECKQFYVAGSWSANIANCLDSAGCNCTFYTDEHCWSEVKPEYNTYYVSHGVNQNCAHNNGNGFRSYKCFVYSRIN</sequence>
<comment type="caution">
    <text evidence="1">The sequence shown here is derived from an EMBL/GenBank/DDBJ whole genome shotgun (WGS) entry which is preliminary data.</text>
</comment>
<evidence type="ECO:0000313" key="1">
    <source>
        <dbReference type="EMBL" id="KAJ2979663.1"/>
    </source>
</evidence>